<reference evidence="2" key="1">
    <citation type="journal article" date="2017" name="Nat. Ecol. Evol.">
        <title>Genome expansion and lineage-specific genetic innovations in the forest pathogenic fungi Armillaria.</title>
        <authorList>
            <person name="Sipos G."/>
            <person name="Prasanna A.N."/>
            <person name="Walter M.C."/>
            <person name="O'Connor E."/>
            <person name="Balint B."/>
            <person name="Krizsan K."/>
            <person name="Kiss B."/>
            <person name="Hess J."/>
            <person name="Varga T."/>
            <person name="Slot J."/>
            <person name="Riley R."/>
            <person name="Boka B."/>
            <person name="Rigling D."/>
            <person name="Barry K."/>
            <person name="Lee J."/>
            <person name="Mihaltcheva S."/>
            <person name="LaButti K."/>
            <person name="Lipzen A."/>
            <person name="Waldron R."/>
            <person name="Moloney N.M."/>
            <person name="Sperisen C."/>
            <person name="Kredics L."/>
            <person name="Vagvoelgyi C."/>
            <person name="Patrignani A."/>
            <person name="Fitzpatrick D."/>
            <person name="Nagy I."/>
            <person name="Doyle S."/>
            <person name="Anderson J.B."/>
            <person name="Grigoriev I.V."/>
            <person name="Gueldener U."/>
            <person name="Muensterkoetter M."/>
            <person name="Nagy L.G."/>
        </authorList>
    </citation>
    <scope>NUCLEOTIDE SEQUENCE [LARGE SCALE GENOMIC DNA]</scope>
    <source>
        <strain evidence="2">Ar21-2</strain>
    </source>
</reference>
<evidence type="ECO:0000313" key="2">
    <source>
        <dbReference type="Proteomes" id="UP000217790"/>
    </source>
</evidence>
<gene>
    <name evidence="1" type="ORF">ARMGADRAFT_1039698</name>
</gene>
<evidence type="ECO:0000313" key="1">
    <source>
        <dbReference type="EMBL" id="PBK80894.1"/>
    </source>
</evidence>
<dbReference type="AlphaFoldDB" id="A0A2H3CHR2"/>
<keyword evidence="2" id="KW-1185">Reference proteome</keyword>
<proteinExistence type="predicted"/>
<dbReference type="InParanoid" id="A0A2H3CHR2"/>
<dbReference type="EMBL" id="KZ293738">
    <property type="protein sequence ID" value="PBK80894.1"/>
    <property type="molecule type" value="Genomic_DNA"/>
</dbReference>
<name>A0A2H3CHR2_ARMGA</name>
<protein>
    <submittedName>
        <fullName evidence="1">Uncharacterized protein</fullName>
    </submittedName>
</protein>
<dbReference type="Proteomes" id="UP000217790">
    <property type="component" value="Unassembled WGS sequence"/>
</dbReference>
<organism evidence="1 2">
    <name type="scientific">Armillaria gallica</name>
    <name type="common">Bulbous honey fungus</name>
    <name type="synonym">Armillaria bulbosa</name>
    <dbReference type="NCBI Taxonomy" id="47427"/>
    <lineage>
        <taxon>Eukaryota</taxon>
        <taxon>Fungi</taxon>
        <taxon>Dikarya</taxon>
        <taxon>Basidiomycota</taxon>
        <taxon>Agaricomycotina</taxon>
        <taxon>Agaricomycetes</taxon>
        <taxon>Agaricomycetidae</taxon>
        <taxon>Agaricales</taxon>
        <taxon>Marasmiineae</taxon>
        <taxon>Physalacriaceae</taxon>
        <taxon>Armillaria</taxon>
    </lineage>
</organism>
<accession>A0A2H3CHR2</accession>
<sequence>MALARKTPGPGSKALANPTSANVIIVGVVTLLTVDADATILILSEAALDQGSAPGFWVTGAKRDRLIARVPSRARTKIDSLQISEVNNRGPACSGTAYLR</sequence>